<feature type="chain" id="PRO_5002822864" evidence="4">
    <location>
        <begin position="36"/>
        <end position="192"/>
    </location>
</feature>
<dbReference type="SMART" id="SM00028">
    <property type="entry name" value="TPR"/>
    <property type="match status" value="3"/>
</dbReference>
<keyword evidence="1" id="KW-0677">Repeat</keyword>
<dbReference type="SUPFAM" id="SSF48452">
    <property type="entry name" value="TPR-like"/>
    <property type="match status" value="1"/>
</dbReference>
<evidence type="ECO:0000313" key="6">
    <source>
        <dbReference type="Proteomes" id="UP000002725"/>
    </source>
</evidence>
<accession>B4S397</accession>
<dbReference type="PANTHER" id="PTHR44858">
    <property type="entry name" value="TETRATRICOPEPTIDE REPEAT PROTEIN 6"/>
    <property type="match status" value="1"/>
</dbReference>
<feature type="repeat" description="TPR" evidence="3">
    <location>
        <begin position="38"/>
        <end position="71"/>
    </location>
</feature>
<keyword evidence="6" id="KW-1185">Reference proteome</keyword>
<dbReference type="InterPro" id="IPR011990">
    <property type="entry name" value="TPR-like_helical_dom_sf"/>
</dbReference>
<feature type="signal peptide" evidence="4">
    <location>
        <begin position="1"/>
        <end position="35"/>
    </location>
</feature>
<gene>
    <name evidence="5" type="ordered locus">Paes_0131</name>
</gene>
<protein>
    <submittedName>
        <fullName evidence="5">TPR repeat-containing protein</fullName>
    </submittedName>
</protein>
<dbReference type="InterPro" id="IPR050498">
    <property type="entry name" value="Ycf3"/>
</dbReference>
<reference evidence="5" key="1">
    <citation type="submission" date="2008-06" db="EMBL/GenBank/DDBJ databases">
        <title>Complete sequence of chromosome of Prosthecochloris aestuarii DSM 271.</title>
        <authorList>
            <consortium name="US DOE Joint Genome Institute"/>
            <person name="Lucas S."/>
            <person name="Copeland A."/>
            <person name="Lapidus A."/>
            <person name="Glavina del Rio T."/>
            <person name="Dalin E."/>
            <person name="Tice H."/>
            <person name="Bruce D."/>
            <person name="Goodwin L."/>
            <person name="Pitluck S."/>
            <person name="Schmutz J."/>
            <person name="Larimer F."/>
            <person name="Land M."/>
            <person name="Hauser L."/>
            <person name="Kyrpides N."/>
            <person name="Anderson I."/>
            <person name="Liu Z."/>
            <person name="Li T."/>
            <person name="Zhao F."/>
            <person name="Overmann J."/>
            <person name="Bryant D.A."/>
            <person name="Richardson P."/>
        </authorList>
    </citation>
    <scope>NUCLEOTIDE SEQUENCE [LARGE SCALE GENOMIC DNA]</scope>
    <source>
        <strain evidence="5">DSM 271</strain>
    </source>
</reference>
<dbReference type="Pfam" id="PF13181">
    <property type="entry name" value="TPR_8"/>
    <property type="match status" value="1"/>
</dbReference>
<evidence type="ECO:0000256" key="2">
    <source>
        <dbReference type="ARBA" id="ARBA00022803"/>
    </source>
</evidence>
<dbReference type="AlphaFoldDB" id="B4S397"/>
<dbReference type="HOGENOM" id="CLU_003728_10_0_10"/>
<dbReference type="GO" id="GO:0046813">
    <property type="term" value="P:receptor-mediated virion attachment to host cell"/>
    <property type="evidence" value="ECO:0007669"/>
    <property type="project" value="TreeGrafter"/>
</dbReference>
<dbReference type="eggNOG" id="COG0457">
    <property type="taxonomic scope" value="Bacteria"/>
</dbReference>
<evidence type="ECO:0000256" key="4">
    <source>
        <dbReference type="SAM" id="SignalP"/>
    </source>
</evidence>
<dbReference type="Gene3D" id="1.25.40.10">
    <property type="entry name" value="Tetratricopeptide repeat domain"/>
    <property type="match status" value="2"/>
</dbReference>
<proteinExistence type="predicted"/>
<dbReference type="PANTHER" id="PTHR44858:SF1">
    <property type="entry name" value="UDP-N-ACETYLGLUCOSAMINE--PEPTIDE N-ACETYLGLUCOSAMINYLTRANSFERASE SPINDLY-RELATED"/>
    <property type="match status" value="1"/>
</dbReference>
<name>B4S397_PROA2</name>
<dbReference type="RefSeq" id="WP_012504728.1">
    <property type="nucleotide sequence ID" value="NC_011059.1"/>
</dbReference>
<evidence type="ECO:0000256" key="1">
    <source>
        <dbReference type="ARBA" id="ARBA00022737"/>
    </source>
</evidence>
<dbReference type="InterPro" id="IPR019734">
    <property type="entry name" value="TPR_rpt"/>
</dbReference>
<keyword evidence="2 3" id="KW-0802">TPR repeat</keyword>
<dbReference type="GO" id="GO:0009279">
    <property type="term" value="C:cell outer membrane"/>
    <property type="evidence" value="ECO:0007669"/>
    <property type="project" value="TreeGrafter"/>
</dbReference>
<evidence type="ECO:0000313" key="5">
    <source>
        <dbReference type="EMBL" id="ACF45191.1"/>
    </source>
</evidence>
<dbReference type="PROSITE" id="PS50005">
    <property type="entry name" value="TPR"/>
    <property type="match status" value="1"/>
</dbReference>
<sequence>MTRLNEHDHDKMNRISNALLIALFTLLLLGPTALAANPQENFKTGYERHQSGRLNDAISYYNKAINANPSYVLAYQMRAAAWHQKKEHSQARADYSKVIELGDPFFKAVGYFNRGIVNYDDGRFTQAIMDLTEAISRDHKMTQAYVHRGIAKSKIGDKKGQIKDFTYAAKFGDKKVRNWLETHAPHVLKQKR</sequence>
<organism evidence="5 6">
    <name type="scientific">Prosthecochloris aestuarii (strain DSM 271 / SK 413)</name>
    <dbReference type="NCBI Taxonomy" id="290512"/>
    <lineage>
        <taxon>Bacteria</taxon>
        <taxon>Pseudomonadati</taxon>
        <taxon>Chlorobiota</taxon>
        <taxon>Chlorobiia</taxon>
        <taxon>Chlorobiales</taxon>
        <taxon>Chlorobiaceae</taxon>
        <taxon>Prosthecochloris</taxon>
    </lineage>
</organism>
<dbReference type="EMBL" id="CP001108">
    <property type="protein sequence ID" value="ACF45191.1"/>
    <property type="molecule type" value="Genomic_DNA"/>
</dbReference>
<dbReference type="Proteomes" id="UP000002725">
    <property type="component" value="Chromosome"/>
</dbReference>
<dbReference type="KEGG" id="paa:Paes_0131"/>
<evidence type="ECO:0000256" key="3">
    <source>
        <dbReference type="PROSITE-ProRule" id="PRU00339"/>
    </source>
</evidence>
<dbReference type="STRING" id="290512.Paes_0131"/>
<keyword evidence="4" id="KW-0732">Signal</keyword>